<evidence type="ECO:0000313" key="2">
    <source>
        <dbReference type="Proteomes" id="UP000198281"/>
    </source>
</evidence>
<dbReference type="RefSeq" id="WP_089219911.1">
    <property type="nucleotide sequence ID" value="NZ_FZOS01000012.1"/>
</dbReference>
<reference evidence="2" key="1">
    <citation type="submission" date="2017-06" db="EMBL/GenBank/DDBJ databases">
        <authorList>
            <person name="Varghese N."/>
            <person name="Submissions S."/>
        </authorList>
    </citation>
    <scope>NUCLEOTIDE SEQUENCE [LARGE SCALE GENOMIC DNA]</scope>
    <source>
        <strain evidence="2">LNB2</strain>
    </source>
</reference>
<dbReference type="OrthoDB" id="8304384at2"/>
<dbReference type="AlphaFoldDB" id="A0A239GIY7"/>
<evidence type="ECO:0000313" key="1">
    <source>
        <dbReference type="EMBL" id="SNS68855.1"/>
    </source>
</evidence>
<dbReference type="PIRSF" id="PIRSF036055">
    <property type="entry name" value="UCP036055"/>
    <property type="match status" value="1"/>
</dbReference>
<organism evidence="1 2">
    <name type="scientific">Edaphosphingomonas laterariae</name>
    <dbReference type="NCBI Taxonomy" id="861865"/>
    <lineage>
        <taxon>Bacteria</taxon>
        <taxon>Pseudomonadati</taxon>
        <taxon>Pseudomonadota</taxon>
        <taxon>Alphaproteobacteria</taxon>
        <taxon>Sphingomonadales</taxon>
        <taxon>Rhizorhabdaceae</taxon>
        <taxon>Edaphosphingomonas</taxon>
    </lineage>
</organism>
<dbReference type="EMBL" id="FZOS01000012">
    <property type="protein sequence ID" value="SNS68855.1"/>
    <property type="molecule type" value="Genomic_DNA"/>
</dbReference>
<gene>
    <name evidence="1" type="ORF">SAMN06295912_11288</name>
</gene>
<accession>A0A239GIY7</accession>
<sequence>MHTARQIYEQAPLGSLIAFRSGTPRPPERFTRKVKAWEQENGTGRLVERQAGFGRSPATFTLHLGDFGSEGVIIMVIRRLFSAESAKPFEILEKPKAGMVRVLTGHGERQELRFLANDMAQAERWMAEHHYSGIRAEIVPDSDPVVLPGATARAA</sequence>
<keyword evidence="2" id="KW-1185">Reference proteome</keyword>
<protein>
    <submittedName>
        <fullName evidence="1">Uncharacterized protein</fullName>
    </submittedName>
</protein>
<name>A0A239GIY7_9SPHN</name>
<proteinExistence type="predicted"/>
<dbReference type="InterPro" id="IPR017042">
    <property type="entry name" value="UCP036055"/>
</dbReference>
<dbReference type="Proteomes" id="UP000198281">
    <property type="component" value="Unassembled WGS sequence"/>
</dbReference>